<dbReference type="EMBL" id="JBHTBE010000004">
    <property type="protein sequence ID" value="MFC7270135.1"/>
    <property type="molecule type" value="Genomic_DNA"/>
</dbReference>
<evidence type="ECO:0000313" key="2">
    <source>
        <dbReference type="Proteomes" id="UP001596507"/>
    </source>
</evidence>
<keyword evidence="2" id="KW-1185">Reference proteome</keyword>
<accession>A0ABW2HG56</accession>
<sequence length="226" mass="24371">MNVTFDDGRRMKEDSMKRFVQVGVSTLVGLTLAVTATTVAPSAALATTDDEERASFVASASEIMGWSEAEAQAAWADPDIRAITPTDVITTTTETDSRPAASDRAALAKEIGAVAAAATQQKTISTTRKYTGIAGTLFSLTSKKTFLYNGVRVWHDAVIVSYTQEWWSFDSMVLSTDQYGAIGGVANSKTVSQRAAKFYFAVTGEYLSIGITQEGRYNGVTNWSTW</sequence>
<organism evidence="1 2">
    <name type="scientific">Microbacterium fluvii</name>
    <dbReference type="NCBI Taxonomy" id="415215"/>
    <lineage>
        <taxon>Bacteria</taxon>
        <taxon>Bacillati</taxon>
        <taxon>Actinomycetota</taxon>
        <taxon>Actinomycetes</taxon>
        <taxon>Micrococcales</taxon>
        <taxon>Microbacteriaceae</taxon>
        <taxon>Microbacterium</taxon>
    </lineage>
</organism>
<dbReference type="RefSeq" id="WP_262875066.1">
    <property type="nucleotide sequence ID" value="NZ_BAABKW010000016.1"/>
</dbReference>
<proteinExistence type="predicted"/>
<gene>
    <name evidence="1" type="ORF">ACFQRL_14320</name>
</gene>
<protein>
    <submittedName>
        <fullName evidence="1">Uncharacterized protein</fullName>
    </submittedName>
</protein>
<reference evidence="2" key="1">
    <citation type="journal article" date="2019" name="Int. J. Syst. Evol. Microbiol.">
        <title>The Global Catalogue of Microorganisms (GCM) 10K type strain sequencing project: providing services to taxonomists for standard genome sequencing and annotation.</title>
        <authorList>
            <consortium name="The Broad Institute Genomics Platform"/>
            <consortium name="The Broad Institute Genome Sequencing Center for Infectious Disease"/>
            <person name="Wu L."/>
            <person name="Ma J."/>
        </authorList>
    </citation>
    <scope>NUCLEOTIDE SEQUENCE [LARGE SCALE GENOMIC DNA]</scope>
    <source>
        <strain evidence="2">CGMCC 1.15772</strain>
    </source>
</reference>
<name>A0ABW2HG56_9MICO</name>
<dbReference type="Proteomes" id="UP001596507">
    <property type="component" value="Unassembled WGS sequence"/>
</dbReference>
<comment type="caution">
    <text evidence="1">The sequence shown here is derived from an EMBL/GenBank/DDBJ whole genome shotgun (WGS) entry which is preliminary data.</text>
</comment>
<evidence type="ECO:0000313" key="1">
    <source>
        <dbReference type="EMBL" id="MFC7270135.1"/>
    </source>
</evidence>